<dbReference type="Proteomes" id="UP000314980">
    <property type="component" value="Unassembled WGS sequence"/>
</dbReference>
<dbReference type="PANTHER" id="PTHR22754:SF33">
    <property type="entry name" value="DISCO-INTERACTING PROTEIN 2 HOMOLOG C"/>
    <property type="match status" value="1"/>
</dbReference>
<name>A0A4W6G3S6_LATCA</name>
<dbReference type="InterPro" id="IPR010506">
    <property type="entry name" value="DMAP1-bd"/>
</dbReference>
<dbReference type="InterPro" id="IPR042099">
    <property type="entry name" value="ANL_N_sf"/>
</dbReference>
<dbReference type="InterPro" id="IPR037337">
    <property type="entry name" value="Dip2-like_dom"/>
</dbReference>
<dbReference type="PANTHER" id="PTHR22754">
    <property type="entry name" value="DISCO-INTERACTING PROTEIN 2 DIP2 -RELATED"/>
    <property type="match status" value="1"/>
</dbReference>
<keyword evidence="5" id="KW-1185">Reference proteome</keyword>
<feature type="domain" description="DMAP1-binding" evidence="3">
    <location>
        <begin position="7"/>
        <end position="113"/>
    </location>
</feature>
<dbReference type="Gene3D" id="3.40.50.12780">
    <property type="entry name" value="N-terminal domain of ligase-like"/>
    <property type="match status" value="2"/>
</dbReference>
<accession>A0A4W6G3S6</accession>
<feature type="compositionally biased region" description="Basic residues" evidence="2">
    <location>
        <begin position="173"/>
        <end position="187"/>
    </location>
</feature>
<dbReference type="InterPro" id="IPR045851">
    <property type="entry name" value="AMP-bd_C_sf"/>
</dbReference>
<feature type="region of interest" description="Disordered" evidence="2">
    <location>
        <begin position="52"/>
        <end position="81"/>
    </location>
</feature>
<feature type="region of interest" description="Disordered" evidence="2">
    <location>
        <begin position="106"/>
        <end position="187"/>
    </location>
</feature>
<protein>
    <submittedName>
        <fullName evidence="4">Disco interacting protein 2 homolog C</fullName>
    </submittedName>
</protein>
<dbReference type="InterPro" id="IPR025110">
    <property type="entry name" value="AMP-bd_C"/>
</dbReference>
<evidence type="ECO:0000259" key="3">
    <source>
        <dbReference type="PROSITE" id="PS51912"/>
    </source>
</evidence>
<evidence type="ECO:0000256" key="2">
    <source>
        <dbReference type="SAM" id="MobiDB-lite"/>
    </source>
</evidence>
<dbReference type="Gene3D" id="3.30.300.30">
    <property type="match status" value="2"/>
</dbReference>
<dbReference type="SMART" id="SM01137">
    <property type="entry name" value="DMAP_binding"/>
    <property type="match status" value="1"/>
</dbReference>
<dbReference type="Pfam" id="PF23024">
    <property type="entry name" value="AMP-dom_DIP2-like"/>
    <property type="match status" value="1"/>
</dbReference>
<dbReference type="GeneTree" id="ENSGT00950000182997"/>
<dbReference type="Pfam" id="PF06464">
    <property type="entry name" value="DMAP_binding"/>
    <property type="match status" value="1"/>
</dbReference>
<comment type="similarity">
    <text evidence="1">Belongs to the DIP2 family.</text>
</comment>
<dbReference type="FunFam" id="3.30.300.30:FF:000001">
    <property type="entry name" value="DIP2 disco-interacting protein 2 homolog C"/>
    <property type="match status" value="1"/>
</dbReference>
<dbReference type="Pfam" id="PF00501">
    <property type="entry name" value="AMP-binding"/>
    <property type="match status" value="2"/>
</dbReference>
<evidence type="ECO:0000313" key="5">
    <source>
        <dbReference type="Proteomes" id="UP000314980"/>
    </source>
</evidence>
<dbReference type="PROSITE" id="PS51912">
    <property type="entry name" value="DMAP1_BIND"/>
    <property type="match status" value="1"/>
</dbReference>
<evidence type="ECO:0000313" key="4">
    <source>
        <dbReference type="Ensembl" id="ENSLCAP00010058176.1"/>
    </source>
</evidence>
<dbReference type="InterPro" id="IPR000873">
    <property type="entry name" value="AMP-dep_synth/lig_dom"/>
</dbReference>
<dbReference type="Ensembl" id="ENSLCAT00010059756.1">
    <property type="protein sequence ID" value="ENSLCAP00010058176.1"/>
    <property type="gene ID" value="ENSLCAG00010027102.1"/>
</dbReference>
<reference evidence="5" key="1">
    <citation type="submission" date="2015-09" db="EMBL/GenBank/DDBJ databases">
        <authorList>
            <person name="Sai Rama Sridatta P."/>
        </authorList>
    </citation>
    <scope>NUCLEOTIDE SEQUENCE [LARGE SCALE GENOMIC DNA]</scope>
</reference>
<proteinExistence type="inferred from homology"/>
<evidence type="ECO:0000256" key="1">
    <source>
        <dbReference type="ARBA" id="ARBA00007735"/>
    </source>
</evidence>
<dbReference type="FunFam" id="3.30.300.30:FF:000003">
    <property type="entry name" value="DIP2 disco-interacting protein 2 homolog A"/>
    <property type="match status" value="1"/>
</dbReference>
<organism evidence="4 5">
    <name type="scientific">Lates calcarifer</name>
    <name type="common">Barramundi</name>
    <name type="synonym">Holocentrus calcarifer</name>
    <dbReference type="NCBI Taxonomy" id="8187"/>
    <lineage>
        <taxon>Eukaryota</taxon>
        <taxon>Metazoa</taxon>
        <taxon>Chordata</taxon>
        <taxon>Craniata</taxon>
        <taxon>Vertebrata</taxon>
        <taxon>Euteleostomi</taxon>
        <taxon>Actinopterygii</taxon>
        <taxon>Neopterygii</taxon>
        <taxon>Teleostei</taxon>
        <taxon>Neoteleostei</taxon>
        <taxon>Acanthomorphata</taxon>
        <taxon>Carangaria</taxon>
        <taxon>Carangaria incertae sedis</taxon>
        <taxon>Centropomidae</taxon>
        <taxon>Lates</taxon>
    </lineage>
</organism>
<dbReference type="SUPFAM" id="SSF56801">
    <property type="entry name" value="Acetyl-CoA synthetase-like"/>
    <property type="match status" value="2"/>
</dbReference>
<reference evidence="4" key="2">
    <citation type="submission" date="2025-08" db="UniProtKB">
        <authorList>
            <consortium name="Ensembl"/>
        </authorList>
    </citation>
    <scope>IDENTIFICATION</scope>
</reference>
<reference evidence="4" key="3">
    <citation type="submission" date="2025-09" db="UniProtKB">
        <authorList>
            <consortium name="Ensembl"/>
        </authorList>
    </citation>
    <scope>IDENTIFICATION</scope>
</reference>
<sequence>RRSPGQNQPTQPSLALSLSIYLYLFAGDITQKGYEKKRSKLIRAYVPHAGGPMSHRAPLGPPSAARFHRRRTSGTRDERYRSDVHTEAVQAVLARHVERKVAVPMPSKRRSLVVQTSMDAYTPPDSSSGSEEEAGPGDDMSGMEHWMSRPSQLGPAHLGSTSSSVLVDAERRQRQRRAAGRLRWRTRTSQHLAHTHLAHTHLGQSHHQQSHLSQSHHGKSSPVLTWLFCVCLSCLMCTCVPVSSRVSAKIQQLVNTLKQPRRPPLREFFVDDFDELLEVQQPDPNQPRPEGAEMMPVRGEALGVVTNWPPSLEAALQRWGTISPKAPCLTSLDTAGKPLYVLTYGKLWSRSIKLAYNILHKLGSKQEPMVRPGDRVALVFPNNDPVAFMVAFYGCLLAEVVPVPIEVPLSRKDAGSQQIGFLLGSCGVTVALTSDACHKGLPKSATGEIPQFKGWPKLLWFVTESKHLSKPPRDWFPHIKDANNDTAYIEYKTCKDGSVLGVTVTRIALLTHCQALTQSCSYTEAETIVNVLDFKKDVGLWHGILTSVMNMMHVISVPYSLMKVNPLSWIQKVCQYKAKVACVKSRDMHWALVAHKDQKDINLSSLRMLLVADGSNPWSISSCDAFLNVFQTKGLRGEVICPCASSPEALTVAIRRPVEDSSQPPGRGVLSMQGLSYGVVRVDTEERLSVLTVQDVGTVTPGGLVCVVKPEGVPQLCQTDEIGELCVCSIATGTSYYGLTGMTKNTFEVYPVSSSGGLISEYAFVRTGLLGFIGPGGLVFITGKMDGLIMVSGRRHNADDIVATALAVEPMKFVYRGRIAVFSVTVLRDERIVVVAEQRPDSTEEDSFQWMSRVLQAIDSIHGVGVFCLALVPANTLPKTPLGGIHLSEIKQLYLEGGLHPCNVLMCPHTCVTNLPKPRQKQPEIGPASVMVGNLVSGKRIAQASGRDLGQTDDNDQFLFLSEVLQWRAQTTPDHVLYTLLSSRGAVSSSLTCLQLHKRAERVAALLMERGGLQEGDHVALVYPPGIDLIAAFYGCLYAGCVPITVRPPHPQNISTTLPTVKMIVEVSHSACVMTTAVICKLLRSKEATATVDIRNWPPVLDTDDLPKKKPPALYKPTNPDGLAYLDFSVSTTGMLAGVQMSHNAVGAFCRSVKLQCELYPSREVAICLDPYCGLGFVLWCLCSVYSGHQSILIPPVELESNPALWLLAVSQLRVRDTFCSYSVMELCTKGLGLQTEALKVSTAPTRPFSNLSPLLPSVVQARGLDLSRVRACVVVAEERPRMSLTHSFSKLFKDLGLHPRSVSTAFGCRVNLAICLQGTSGPDPTTVYVDMRALRHDRVRLVERGSPHSLPLMESGKILPGVRIIIANPETKGPLGDSHLGEIWVHSAHNGSGYYSGYGEEVLQSDHFNSRLSFGDTQTVWARTGYLGFLRRTELTDANGERHDALFVVGALEEAMELRGMRYHPIDIETSVIRAHKSIMECAVFPWTNLLVVVVELEGSEQEALDLVPMVTKAVLEEHYLIVGVVVVTDIGVIPINSRGEKQRMHLRDGFLQDQLDPIYVAYNM</sequence>
<dbReference type="CDD" id="cd05905">
    <property type="entry name" value="Dip2"/>
    <property type="match status" value="2"/>
</dbReference>
<gene>
    <name evidence="4" type="primary">LOC108885057</name>
</gene>